<evidence type="ECO:0000313" key="10">
    <source>
        <dbReference type="Proteomes" id="UP000198694"/>
    </source>
</evidence>
<keyword evidence="7" id="KW-0472">Membrane</keyword>
<dbReference type="PANTHER" id="PTHR34138:SF1">
    <property type="entry name" value="CELL SHAPE-DETERMINING PROTEIN MREC"/>
    <property type="match status" value="1"/>
</dbReference>
<dbReference type="STRING" id="407036.SAMN05216243_3032"/>
<evidence type="ECO:0000256" key="7">
    <source>
        <dbReference type="SAM" id="Phobius"/>
    </source>
</evidence>
<keyword evidence="7" id="KW-0812">Transmembrane</keyword>
<dbReference type="NCBIfam" id="TIGR00219">
    <property type="entry name" value="mreC"/>
    <property type="match status" value="1"/>
</dbReference>
<dbReference type="InterPro" id="IPR042175">
    <property type="entry name" value="Cell/Rod_MreC_2"/>
</dbReference>
<proteinExistence type="inferred from homology"/>
<dbReference type="InterPro" id="IPR055342">
    <property type="entry name" value="MreC_beta-barrel_core"/>
</dbReference>
<organism evidence="9 10">
    <name type="scientific">Sediminibacillus albus</name>
    <dbReference type="NCBI Taxonomy" id="407036"/>
    <lineage>
        <taxon>Bacteria</taxon>
        <taxon>Bacillati</taxon>
        <taxon>Bacillota</taxon>
        <taxon>Bacilli</taxon>
        <taxon>Bacillales</taxon>
        <taxon>Bacillaceae</taxon>
        <taxon>Sediminibacillus</taxon>
    </lineage>
</organism>
<dbReference type="InterPro" id="IPR007221">
    <property type="entry name" value="MreC"/>
</dbReference>
<dbReference type="PIRSF" id="PIRSF038471">
    <property type="entry name" value="MreC"/>
    <property type="match status" value="1"/>
</dbReference>
<dbReference type="InterPro" id="IPR042177">
    <property type="entry name" value="Cell/Rod_1"/>
</dbReference>
<dbReference type="Gene3D" id="2.40.10.340">
    <property type="entry name" value="Rod shape-determining protein MreC, domain 1"/>
    <property type="match status" value="1"/>
</dbReference>
<evidence type="ECO:0000256" key="6">
    <source>
        <dbReference type="SAM" id="Coils"/>
    </source>
</evidence>
<dbReference type="Proteomes" id="UP000198694">
    <property type="component" value="Unassembled WGS sequence"/>
</dbReference>
<evidence type="ECO:0000313" key="9">
    <source>
        <dbReference type="EMBL" id="SDK40791.1"/>
    </source>
</evidence>
<comment type="similarity">
    <text evidence="1 5">Belongs to the MreC family.</text>
</comment>
<dbReference type="Gene3D" id="2.40.10.350">
    <property type="entry name" value="Rod shape-determining protein MreC, domain 2"/>
    <property type="match status" value="1"/>
</dbReference>
<dbReference type="Pfam" id="PF04085">
    <property type="entry name" value="MreC"/>
    <property type="match status" value="1"/>
</dbReference>
<evidence type="ECO:0000256" key="1">
    <source>
        <dbReference type="ARBA" id="ARBA00009369"/>
    </source>
</evidence>
<evidence type="ECO:0000259" key="8">
    <source>
        <dbReference type="Pfam" id="PF04085"/>
    </source>
</evidence>
<feature type="transmembrane region" description="Helical" evidence="7">
    <location>
        <begin position="9"/>
        <end position="27"/>
    </location>
</feature>
<keyword evidence="10" id="KW-1185">Reference proteome</keyword>
<gene>
    <name evidence="9" type="ORF">SAMN05216243_3032</name>
</gene>
<name>A0A1G9BMR1_9BACI</name>
<dbReference type="PANTHER" id="PTHR34138">
    <property type="entry name" value="CELL SHAPE-DETERMINING PROTEIN MREC"/>
    <property type="match status" value="1"/>
</dbReference>
<reference evidence="9 10" key="1">
    <citation type="submission" date="2016-10" db="EMBL/GenBank/DDBJ databases">
        <authorList>
            <person name="de Groot N.N."/>
        </authorList>
    </citation>
    <scope>NUCLEOTIDE SEQUENCE [LARGE SCALE GENOMIC DNA]</scope>
    <source>
        <strain evidence="9 10">CGMCC 1.6502</strain>
    </source>
</reference>
<dbReference type="GO" id="GO:0005886">
    <property type="term" value="C:plasma membrane"/>
    <property type="evidence" value="ECO:0007669"/>
    <property type="project" value="TreeGrafter"/>
</dbReference>
<evidence type="ECO:0000256" key="5">
    <source>
        <dbReference type="PIRNR" id="PIRNR038471"/>
    </source>
</evidence>
<dbReference type="Gene3D" id="1.20.5.490">
    <property type="entry name" value="Single helix bin"/>
    <property type="match status" value="1"/>
</dbReference>
<keyword evidence="3 5" id="KW-0133">Cell shape</keyword>
<accession>A0A1G9BMR1</accession>
<keyword evidence="6" id="KW-0175">Coiled coil</keyword>
<evidence type="ECO:0000256" key="3">
    <source>
        <dbReference type="ARBA" id="ARBA00022960"/>
    </source>
</evidence>
<feature type="coiled-coil region" evidence="6">
    <location>
        <begin position="65"/>
        <end position="112"/>
    </location>
</feature>
<feature type="domain" description="Rod shape-determining protein MreC beta-barrel core" evidence="8">
    <location>
        <begin position="124"/>
        <end position="274"/>
    </location>
</feature>
<protein>
    <recommendedName>
        <fullName evidence="2 5">Cell shape-determining protein MreC</fullName>
    </recommendedName>
    <alternativeName>
        <fullName evidence="4 5">Cell shape protein MreC</fullName>
    </alternativeName>
</protein>
<dbReference type="EMBL" id="FNFL01000006">
    <property type="protein sequence ID" value="SDK40791.1"/>
    <property type="molecule type" value="Genomic_DNA"/>
</dbReference>
<keyword evidence="7" id="KW-1133">Transmembrane helix</keyword>
<comment type="function">
    <text evidence="5">Involved in formation and maintenance of cell shape.</text>
</comment>
<dbReference type="RefSeq" id="WP_093215920.1">
    <property type="nucleotide sequence ID" value="NZ_FNFL01000006.1"/>
</dbReference>
<dbReference type="OrthoDB" id="9792313at2"/>
<evidence type="ECO:0000256" key="4">
    <source>
        <dbReference type="ARBA" id="ARBA00032089"/>
    </source>
</evidence>
<sequence length="286" mass="31984">MSFFRRTRLFIILIGFIVLVAFIGFSLRDRDDLTTAEEFLKDSVGWLQGIVHRPAQFTSNIFSNIDDIKNTYEENQLLKQRLAENKSLLYEIQELKQDNEELRSILEKAESISDYEPIQASVRSQSPEPFFKEVTINKGKQDGVRANMAVITGEGMIGKIQSAAEFSSTVQLLRGFDGSNRISVTVSQEDKEDEAGFIIGYDEEKEALMLKLNSYDSEIEDGALVVSSGMGGVFPRGLEIGTIEEVTPDKYGLTQMAYVTPAADVDSMDHVIVVNLLADQQEEGEE</sequence>
<dbReference type="GO" id="GO:0008360">
    <property type="term" value="P:regulation of cell shape"/>
    <property type="evidence" value="ECO:0007669"/>
    <property type="project" value="UniProtKB-KW"/>
</dbReference>
<evidence type="ECO:0000256" key="2">
    <source>
        <dbReference type="ARBA" id="ARBA00013855"/>
    </source>
</evidence>
<dbReference type="AlphaFoldDB" id="A0A1G9BMR1"/>